<reference evidence="2" key="1">
    <citation type="submission" date="2017-03" db="EMBL/GenBank/DDBJ databases">
        <title>Phytopthora megakarya and P. palmivora, two closely related causual agents of cacao black pod achieved similar genome size and gene model numbers by different mechanisms.</title>
        <authorList>
            <person name="Ali S."/>
            <person name="Shao J."/>
            <person name="Larry D.J."/>
            <person name="Kronmiller B."/>
            <person name="Shen D."/>
            <person name="Strem M.D."/>
            <person name="Melnick R.L."/>
            <person name="Guiltinan M.J."/>
            <person name="Tyler B.M."/>
            <person name="Meinhardt L.W."/>
            <person name="Bailey B.A."/>
        </authorList>
    </citation>
    <scope>NUCLEOTIDE SEQUENCE [LARGE SCALE GENOMIC DNA]</scope>
    <source>
        <strain evidence="2">zdho120</strain>
    </source>
</reference>
<gene>
    <name evidence="1" type="ORF">PHMEG_00021422</name>
</gene>
<evidence type="ECO:0000313" key="2">
    <source>
        <dbReference type="Proteomes" id="UP000198211"/>
    </source>
</evidence>
<name>A0A225VLW1_9STRA</name>
<dbReference type="Proteomes" id="UP000198211">
    <property type="component" value="Unassembled WGS sequence"/>
</dbReference>
<keyword evidence="2" id="KW-1185">Reference proteome</keyword>
<organism evidence="1 2">
    <name type="scientific">Phytophthora megakarya</name>
    <dbReference type="NCBI Taxonomy" id="4795"/>
    <lineage>
        <taxon>Eukaryota</taxon>
        <taxon>Sar</taxon>
        <taxon>Stramenopiles</taxon>
        <taxon>Oomycota</taxon>
        <taxon>Peronosporomycetes</taxon>
        <taxon>Peronosporales</taxon>
        <taxon>Peronosporaceae</taxon>
        <taxon>Phytophthora</taxon>
    </lineage>
</organism>
<dbReference type="AlphaFoldDB" id="A0A225VLW1"/>
<dbReference type="EMBL" id="NBNE01004007">
    <property type="protein sequence ID" value="OWZ06335.1"/>
    <property type="molecule type" value="Genomic_DNA"/>
</dbReference>
<evidence type="ECO:0008006" key="3">
    <source>
        <dbReference type="Google" id="ProtNLM"/>
    </source>
</evidence>
<dbReference type="OrthoDB" id="110421at2759"/>
<evidence type="ECO:0000313" key="1">
    <source>
        <dbReference type="EMBL" id="OWZ06335.1"/>
    </source>
</evidence>
<accession>A0A225VLW1</accession>
<sequence length="339" mass="38297">MKARFSEEELEEAIQRVLAGESLAAMVNSVLDALKCYVAGRNEGKILERQRPGPAPLLPIDCEEDIVTWIAAMQRRMVPVQPWEVIEAANEIRHTIHCKLRSVTDLTCGSYNRFVDRQPELSMRSSEPLSRARLSTTPAAFSSQFYELTRLVIERKLDASRIWNMDETSCISKHQANKVLAVRGATNVWTKTAESSFHLSVVAGICADGRSVPPLYIVFGQNVRRTALDVRKILRIMLKASGEMKVSKKDPVASASRAYTEKTISSRTINRNGFRTYVRQQILAPPPSPIRKKISRNTADACNKIMRKSDLLVSPTRERRIFQYRHGNCSRALAHCAWK</sequence>
<protein>
    <recommendedName>
        <fullName evidence="3">HTH CENPB-type domain-containing protein</fullName>
    </recommendedName>
</protein>
<comment type="caution">
    <text evidence="1">The sequence shown here is derived from an EMBL/GenBank/DDBJ whole genome shotgun (WGS) entry which is preliminary data.</text>
</comment>
<proteinExistence type="predicted"/>